<protein>
    <submittedName>
        <fullName evidence="1">Uncharacterized protein</fullName>
    </submittedName>
</protein>
<sequence>MADDVTTLAQFSLDGSREKRSLNDALYLRHLVTYNVEYDTIFHVSLSSRDGAAFPLCFDLCNETNFMVMLTGDLFLGILQIFPLYGQNSTIKIAHQYIQDSDFAYIKSRTENHTPQNSLSQRTYCCRQKRKIERFGADNLYHKDGPYYPYPVKRCGGSQSSAVVAGGDSLRSLSDSNITVYVGVMCNEFVHSRRICFPLATHPIAIAEMEDGSGNLPNPLKEEDSPHLRLLEARCIELLEKRIADLEAIVTKSDKAVRYYCDTCTKHVRSYSQESKLSNQGLTSNERLCFNRIPVYFKFEDFQGSRMTNALQFIRFAIISWMKTQSRRETLIFVFEMLVRKYLAMKVPQYLMAVASRDLKIAITKQVFHTFRRSFRKLQEGGMFHPNKESVDRLVEPHINLYQCSFGLADLNLLQITGRVVDFDSYIQHAPNTGIRAPMGDALFSARYDECRCGTCTHNTALNRNQRRDFDDYSRSKSFTDEQYLFCPLCVLGYHIDTQTWIELEVDQVVNISQPGLVQSHTSGTGKQPMMEDIVSGKGKGLVILLHGPPRVGKTSTAESVAPTSNNLESLFKLAARWRAVLLLEEDICFRESRSSHTSDLTHNALVSRYLDPNHEPHQPIRHRRLISQEENLPEVHRRIILNWFRDDPYAPEWFESLNGRQLRNVLSSAASLALKDGEDLRLDHIKTMAKITVKFQESLRVVAQNARIKSEAGLYGNWVGDFTGYVVCCHCCQSLVHLILAHHTSLYPSKESFLGNVLGLCPLFILRAIKCLGIVDWSSSSRRRFSYLRKRAKPNTASVPTERTSAPAYIHTRFSSSIRLKCSSLRPSHIRPSFLHNPWLLQPSCPLAHLGERQASSIKGTFYHMYFGH</sequence>
<gene>
    <name evidence="1" type="ORF">BDR25DRAFT_356505</name>
</gene>
<proteinExistence type="predicted"/>
<evidence type="ECO:0000313" key="1">
    <source>
        <dbReference type="EMBL" id="KAF2469258.1"/>
    </source>
</evidence>
<reference evidence="1" key="1">
    <citation type="journal article" date="2020" name="Stud. Mycol.">
        <title>101 Dothideomycetes genomes: a test case for predicting lifestyles and emergence of pathogens.</title>
        <authorList>
            <person name="Haridas S."/>
            <person name="Albert R."/>
            <person name="Binder M."/>
            <person name="Bloem J."/>
            <person name="Labutti K."/>
            <person name="Salamov A."/>
            <person name="Andreopoulos B."/>
            <person name="Baker S."/>
            <person name="Barry K."/>
            <person name="Bills G."/>
            <person name="Bluhm B."/>
            <person name="Cannon C."/>
            <person name="Castanera R."/>
            <person name="Culley D."/>
            <person name="Daum C."/>
            <person name="Ezra D."/>
            <person name="Gonzalez J."/>
            <person name="Henrissat B."/>
            <person name="Kuo A."/>
            <person name="Liang C."/>
            <person name="Lipzen A."/>
            <person name="Lutzoni F."/>
            <person name="Magnuson J."/>
            <person name="Mondo S."/>
            <person name="Nolan M."/>
            <person name="Ohm R."/>
            <person name="Pangilinan J."/>
            <person name="Park H.-J."/>
            <person name="Ramirez L."/>
            <person name="Alfaro M."/>
            <person name="Sun H."/>
            <person name="Tritt A."/>
            <person name="Yoshinaga Y."/>
            <person name="Zwiers L.-H."/>
            <person name="Turgeon B."/>
            <person name="Goodwin S."/>
            <person name="Spatafora J."/>
            <person name="Crous P."/>
            <person name="Grigoriev I."/>
        </authorList>
    </citation>
    <scope>NUCLEOTIDE SEQUENCE</scope>
    <source>
        <strain evidence="1">ATCC 200398</strain>
    </source>
</reference>
<organism evidence="1 2">
    <name type="scientific">Lindgomyces ingoldianus</name>
    <dbReference type="NCBI Taxonomy" id="673940"/>
    <lineage>
        <taxon>Eukaryota</taxon>
        <taxon>Fungi</taxon>
        <taxon>Dikarya</taxon>
        <taxon>Ascomycota</taxon>
        <taxon>Pezizomycotina</taxon>
        <taxon>Dothideomycetes</taxon>
        <taxon>Pleosporomycetidae</taxon>
        <taxon>Pleosporales</taxon>
        <taxon>Lindgomycetaceae</taxon>
        <taxon>Lindgomyces</taxon>
    </lineage>
</organism>
<accession>A0ACB6QQJ5</accession>
<dbReference type="EMBL" id="MU003512">
    <property type="protein sequence ID" value="KAF2469258.1"/>
    <property type="molecule type" value="Genomic_DNA"/>
</dbReference>
<name>A0ACB6QQJ5_9PLEO</name>
<comment type="caution">
    <text evidence="1">The sequence shown here is derived from an EMBL/GenBank/DDBJ whole genome shotgun (WGS) entry which is preliminary data.</text>
</comment>
<dbReference type="Proteomes" id="UP000799755">
    <property type="component" value="Unassembled WGS sequence"/>
</dbReference>
<keyword evidence="2" id="KW-1185">Reference proteome</keyword>
<evidence type="ECO:0000313" key="2">
    <source>
        <dbReference type="Proteomes" id="UP000799755"/>
    </source>
</evidence>